<proteinExistence type="predicted"/>
<dbReference type="RefSeq" id="WP_138636053.1">
    <property type="nucleotide sequence ID" value="NZ_VCKZ01000050.1"/>
</dbReference>
<comment type="caution">
    <text evidence="2">The sequence shown here is derived from an EMBL/GenBank/DDBJ whole genome shotgun (WGS) entry which is preliminary data.</text>
</comment>
<dbReference type="AlphaFoldDB" id="A0A5S4H5T6"/>
<feature type="region of interest" description="Disordered" evidence="1">
    <location>
        <begin position="1"/>
        <end position="27"/>
    </location>
</feature>
<dbReference type="OrthoDB" id="5101691at2"/>
<gene>
    <name evidence="2" type="ORF">ETD96_10080</name>
</gene>
<evidence type="ECO:0000313" key="2">
    <source>
        <dbReference type="EMBL" id="TMR40583.1"/>
    </source>
</evidence>
<protein>
    <submittedName>
        <fullName evidence="2">Uncharacterized protein</fullName>
    </submittedName>
</protein>
<dbReference type="EMBL" id="VCKZ01000050">
    <property type="protein sequence ID" value="TMR40583.1"/>
    <property type="molecule type" value="Genomic_DNA"/>
</dbReference>
<sequence>MPVPRVSVHAMAAGAGPPPGHPSENADLLPAVPGVVTSELARRADAGVGGTVTVSTADGEQPITVVGIAPALPSVPGGTAGALVDLPTLTERRLAVTGADPAALAPSRSR</sequence>
<reference evidence="2 3" key="1">
    <citation type="submission" date="2019-05" db="EMBL/GenBank/DDBJ databases">
        <title>Draft genome sequence of Actinomadura geliboluensis A8036.</title>
        <authorList>
            <person name="Saricaoglu S."/>
            <person name="Isik K."/>
        </authorList>
    </citation>
    <scope>NUCLEOTIDE SEQUENCE [LARGE SCALE GENOMIC DNA]</scope>
    <source>
        <strain evidence="2 3">A8036</strain>
    </source>
</reference>
<organism evidence="2 3">
    <name type="scientific">Actinomadura geliboluensis</name>
    <dbReference type="NCBI Taxonomy" id="882440"/>
    <lineage>
        <taxon>Bacteria</taxon>
        <taxon>Bacillati</taxon>
        <taxon>Actinomycetota</taxon>
        <taxon>Actinomycetes</taxon>
        <taxon>Streptosporangiales</taxon>
        <taxon>Thermomonosporaceae</taxon>
        <taxon>Actinomadura</taxon>
    </lineage>
</organism>
<keyword evidence="3" id="KW-1185">Reference proteome</keyword>
<name>A0A5S4H5T6_9ACTN</name>
<evidence type="ECO:0000256" key="1">
    <source>
        <dbReference type="SAM" id="MobiDB-lite"/>
    </source>
</evidence>
<evidence type="ECO:0000313" key="3">
    <source>
        <dbReference type="Proteomes" id="UP000305238"/>
    </source>
</evidence>
<dbReference type="Proteomes" id="UP000305238">
    <property type="component" value="Unassembled WGS sequence"/>
</dbReference>
<accession>A0A5S4H5T6</accession>